<organism evidence="2 3">
    <name type="scientific">Streptomyces silvisoli</name>
    <dbReference type="NCBI Taxonomy" id="3034235"/>
    <lineage>
        <taxon>Bacteria</taxon>
        <taxon>Bacillati</taxon>
        <taxon>Actinomycetota</taxon>
        <taxon>Actinomycetes</taxon>
        <taxon>Kitasatosporales</taxon>
        <taxon>Streptomycetaceae</taxon>
        <taxon>Streptomyces</taxon>
    </lineage>
</organism>
<gene>
    <name evidence="2" type="ORF">P3G67_24245</name>
</gene>
<protein>
    <recommendedName>
        <fullName evidence="4">MFS transporter</fullName>
    </recommendedName>
</protein>
<reference evidence="2 3" key="1">
    <citation type="submission" date="2023-03" db="EMBL/GenBank/DDBJ databases">
        <title>Draft genome sequence of Streptomyces sp. RB6PN23 isolated from peat swamp forest in Thailand.</title>
        <authorList>
            <person name="Klaysubun C."/>
            <person name="Duangmal K."/>
        </authorList>
    </citation>
    <scope>NUCLEOTIDE SEQUENCE [LARGE SCALE GENOMIC DNA]</scope>
    <source>
        <strain evidence="2 3">RB6PN23</strain>
    </source>
</reference>
<feature type="transmembrane region" description="Helical" evidence="1">
    <location>
        <begin position="25"/>
        <end position="43"/>
    </location>
</feature>
<sequence length="53" mass="5059">MGGVAGVSVLAAARAAFDSALTTTAYVSAGIVLAAAVLATVLVPRGFTVTAAH</sequence>
<dbReference type="EMBL" id="JARJBC010000016">
    <property type="protein sequence ID" value="MDF3292290.1"/>
    <property type="molecule type" value="Genomic_DNA"/>
</dbReference>
<name>A0ABT5ZR35_9ACTN</name>
<comment type="caution">
    <text evidence="2">The sequence shown here is derived from an EMBL/GenBank/DDBJ whole genome shotgun (WGS) entry which is preliminary data.</text>
</comment>
<keyword evidence="1" id="KW-0472">Membrane</keyword>
<dbReference type="RefSeq" id="WP_276095365.1">
    <property type="nucleotide sequence ID" value="NZ_JARJBC010000016.1"/>
</dbReference>
<evidence type="ECO:0000313" key="2">
    <source>
        <dbReference type="EMBL" id="MDF3292290.1"/>
    </source>
</evidence>
<accession>A0ABT5ZR35</accession>
<keyword evidence="3" id="KW-1185">Reference proteome</keyword>
<evidence type="ECO:0008006" key="4">
    <source>
        <dbReference type="Google" id="ProtNLM"/>
    </source>
</evidence>
<proteinExistence type="predicted"/>
<evidence type="ECO:0000256" key="1">
    <source>
        <dbReference type="SAM" id="Phobius"/>
    </source>
</evidence>
<keyword evidence="1" id="KW-0812">Transmembrane</keyword>
<keyword evidence="1" id="KW-1133">Transmembrane helix</keyword>
<dbReference type="Proteomes" id="UP001216579">
    <property type="component" value="Unassembled WGS sequence"/>
</dbReference>
<evidence type="ECO:0000313" key="3">
    <source>
        <dbReference type="Proteomes" id="UP001216579"/>
    </source>
</evidence>